<dbReference type="AlphaFoldDB" id="A0A246GIF2"/>
<dbReference type="RefSeq" id="WP_088392490.1">
    <property type="nucleotide sequence ID" value="NZ_CP097869.1"/>
</dbReference>
<feature type="region of interest" description="Disordered" evidence="1">
    <location>
        <begin position="299"/>
        <end position="321"/>
    </location>
</feature>
<dbReference type="EMBL" id="JAZGZR010000005">
    <property type="protein sequence ID" value="MFK7048908.1"/>
    <property type="molecule type" value="Genomic_DNA"/>
</dbReference>
<protein>
    <submittedName>
        <fullName evidence="2">Tetratricopeptide repeat protein</fullName>
    </submittedName>
</protein>
<comment type="caution">
    <text evidence="3">The sequence shown here is derived from an EMBL/GenBank/DDBJ whole genome shotgun (WGS) entry which is preliminary data.</text>
</comment>
<dbReference type="Proteomes" id="UP000197768">
    <property type="component" value="Unassembled WGS sequence"/>
</dbReference>
<organism evidence="3 4">
    <name type="scientific">Flavobacterium davisii</name>
    <dbReference type="NCBI Taxonomy" id="2906077"/>
    <lineage>
        <taxon>Bacteria</taxon>
        <taxon>Pseudomonadati</taxon>
        <taxon>Bacteroidota</taxon>
        <taxon>Flavobacteriia</taxon>
        <taxon>Flavobacteriales</taxon>
        <taxon>Flavobacteriaceae</taxon>
        <taxon>Flavobacterium</taxon>
    </lineage>
</organism>
<dbReference type="EMBL" id="MTCZ01000057">
    <property type="protein sequence ID" value="OWP84063.1"/>
    <property type="molecule type" value="Genomic_DNA"/>
</dbReference>
<evidence type="ECO:0000313" key="5">
    <source>
        <dbReference type="Proteomes" id="UP001621813"/>
    </source>
</evidence>
<dbReference type="Proteomes" id="UP001621813">
    <property type="component" value="Unassembled WGS sequence"/>
</dbReference>
<proteinExistence type="predicted"/>
<evidence type="ECO:0000313" key="3">
    <source>
        <dbReference type="EMBL" id="OWP84063.1"/>
    </source>
</evidence>
<sequence>MNTIELTSLLNNPNTITHTQCSELESVLKEYPYFQSARSLYLKGLHIQNNFKYNTALKLTAAHTTDRTVLFDFITNKNFAQELHLTENALSYEEETTIPEKIAKPALETEESSIKEDIQLAPDFSTADDYTNLELETQNTVSDEEKLEQSVLNSIMIANEIIEETNDNKTTEESISLENPLEKSILSSISESNQHNETKLELDQYNSNKIETPSSITPSIRERVSWLEDTIDSDQKQEIIEENNLIEPIIILDDNKTLSFQEWLLLSKTNPIERPENIPFIENQELVSKEKDQDNQITISNNSFVTNDNSNATEKKEDNSNSKMDLIDKFIHNNPKISPPKDNIAVPSYIAKKSDSPYLMTETLAKIYLEQKKYTKAIQAYEILILKYPEKSSLFADRILDIKDLQQNNNR</sequence>
<keyword evidence="5" id="KW-1185">Reference proteome</keyword>
<evidence type="ECO:0000313" key="4">
    <source>
        <dbReference type="Proteomes" id="UP000197768"/>
    </source>
</evidence>
<reference evidence="3 4" key="1">
    <citation type="journal article" date="2017" name="Infect. Genet. Evol.">
        <title>Comparative genome analysis of fish pathogen Flavobacterium columnare reveals extensive sequence diversity within the species.</title>
        <authorList>
            <person name="Kayansamruaj P."/>
            <person name="Dong H.T."/>
            <person name="Hirono I."/>
            <person name="Kondo H."/>
            <person name="Senapin S."/>
            <person name="Rodkhum C."/>
        </authorList>
    </citation>
    <scope>NUCLEOTIDE SEQUENCE [LARGE SCALE GENOMIC DNA]</scope>
    <source>
        <strain evidence="3 4">1215</strain>
    </source>
</reference>
<gene>
    <name evidence="3" type="ORF">BWK59_07250</name>
    <name evidence="2" type="ORF">V3Q77_03325</name>
</gene>
<accession>A0A246GIF2</accession>
<reference evidence="2 5" key="2">
    <citation type="submission" date="2024-02" db="EMBL/GenBank/DDBJ databases">
        <title>Comparative Genomic Analysis of Flavobacterium Species Causing Columnaris Disease of Freshwater Fish in Thailand: Insights into Virulence and Resistance Mechanisms.</title>
        <authorList>
            <person name="Nguyen D."/>
            <person name="Chokmangmeepisarn P."/>
            <person name="Khianchaikhan K."/>
            <person name="Morishita M."/>
            <person name="Bunnoy A."/>
            <person name="Rodkhum C."/>
        </authorList>
    </citation>
    <scope>NUCLEOTIDE SEQUENCE [LARGE SCALE GENOMIC DNA]</scope>
    <source>
        <strain evidence="2 5">KCRT2007</strain>
    </source>
</reference>
<feature type="compositionally biased region" description="Polar residues" evidence="1">
    <location>
        <begin position="299"/>
        <end position="312"/>
    </location>
</feature>
<evidence type="ECO:0000256" key="1">
    <source>
        <dbReference type="SAM" id="MobiDB-lite"/>
    </source>
</evidence>
<evidence type="ECO:0000313" key="2">
    <source>
        <dbReference type="EMBL" id="MFK7048908.1"/>
    </source>
</evidence>
<name>A0A246GIF2_9FLAO</name>